<dbReference type="Proteomes" id="UP000515154">
    <property type="component" value="Linkage group LG26"/>
</dbReference>
<proteinExistence type="predicted"/>
<dbReference type="InterPro" id="IPR042476">
    <property type="entry name" value="APPBP2"/>
</dbReference>
<dbReference type="PANTHER" id="PTHR46575">
    <property type="entry name" value="AMYLOID PROTEIN-BINDING PROTEIN 2"/>
    <property type="match status" value="1"/>
</dbReference>
<evidence type="ECO:0000313" key="2">
    <source>
        <dbReference type="RefSeq" id="XP_029651643.2"/>
    </source>
</evidence>
<dbReference type="AlphaFoldDB" id="A0A6P7TJN1"/>
<name>A0A6P7TJN1_9MOLL</name>
<reference evidence="2" key="1">
    <citation type="submission" date="2025-08" db="UniProtKB">
        <authorList>
            <consortium name="RefSeq"/>
        </authorList>
    </citation>
    <scope>IDENTIFICATION</scope>
</reference>
<dbReference type="Gene3D" id="1.25.40.10">
    <property type="entry name" value="Tetratricopeptide repeat domain"/>
    <property type="match status" value="2"/>
</dbReference>
<gene>
    <name evidence="2" type="primary">LOC115224842</name>
</gene>
<keyword evidence="1" id="KW-1185">Reference proteome</keyword>
<evidence type="ECO:0000313" key="1">
    <source>
        <dbReference type="Proteomes" id="UP000515154"/>
    </source>
</evidence>
<accession>A0A6P7TJN1</accession>
<dbReference type="SMART" id="SM00028">
    <property type="entry name" value="TPR"/>
    <property type="match status" value="1"/>
</dbReference>
<dbReference type="RefSeq" id="XP_029651643.2">
    <property type="nucleotide sequence ID" value="XM_029795783.2"/>
</dbReference>
<sequence>MNFRLPSPNKMASACVLQWAPDSLYNTAISATVANYSVFRKDIQNLTESVQFDIFYKLYMKGNLYTLGTDLAEIDNFAKILKVLDKRCLLHHCFQALIDHGAQVNEILATEFCKRYQLSGHLNENERNKAIQLGTALASFFNESGWFFSSERVYHTCRLLCDQDKTYSGLCKLLECNVRLLHVQNSSCKYREANETFKETFKILNILNQANISVNKAMLYGECCGLFFAESQYDQAYKYCNLAVQQLTPVLSPRTIIDVLRQCAKACVVKREFRKAGQLIKSAVQYASEHFGQRHPKYADTLQDYGFYLLNVDSVAASVKVYQMALDIRLSVFGGNNFHVAVAHEDLAYASYVHEYSSGNFKDAQRHAEKAIEILLKILPSDHLLLSSSKRVKALILEEIAIDNEDKSVREPLLSEAKELHVQSLNLAINAFGESNVQTAKHYGNLGRLYQSMREFKLAETHHLKAIEIKERLLGPDDYEVALSVGHLASLYNYDMKYHMEAESLYKRSIEIGKKLFGAGYSGLEYDYKGLLRLYQSQGDRENMLHYSRILQDWNRIRDHTNAIEVKPLDFSLDLSVQDLHKYVFNS</sequence>
<protein>
    <submittedName>
        <fullName evidence="2">Amyloid protein-binding protein 2 isoform X1</fullName>
    </submittedName>
</protein>
<dbReference type="PANTHER" id="PTHR46575:SF1">
    <property type="entry name" value="AMYLOID PROTEIN-BINDING PROTEIN 2"/>
    <property type="match status" value="1"/>
</dbReference>
<dbReference type="KEGG" id="osn:115224842"/>
<dbReference type="GO" id="GO:0043161">
    <property type="term" value="P:proteasome-mediated ubiquitin-dependent protein catabolic process"/>
    <property type="evidence" value="ECO:0007669"/>
    <property type="project" value="TreeGrafter"/>
</dbReference>
<organism evidence="1 2">
    <name type="scientific">Octopus sinensis</name>
    <name type="common">East Asian common octopus</name>
    <dbReference type="NCBI Taxonomy" id="2607531"/>
    <lineage>
        <taxon>Eukaryota</taxon>
        <taxon>Metazoa</taxon>
        <taxon>Spiralia</taxon>
        <taxon>Lophotrochozoa</taxon>
        <taxon>Mollusca</taxon>
        <taxon>Cephalopoda</taxon>
        <taxon>Coleoidea</taxon>
        <taxon>Octopodiformes</taxon>
        <taxon>Octopoda</taxon>
        <taxon>Incirrata</taxon>
        <taxon>Octopodidae</taxon>
        <taxon>Octopus</taxon>
    </lineage>
</organism>
<dbReference type="GO" id="GO:0006886">
    <property type="term" value="P:intracellular protein transport"/>
    <property type="evidence" value="ECO:0007669"/>
    <property type="project" value="InterPro"/>
</dbReference>
<dbReference type="InterPro" id="IPR019734">
    <property type="entry name" value="TPR_rpt"/>
</dbReference>
<dbReference type="InterPro" id="IPR011990">
    <property type="entry name" value="TPR-like_helical_dom_sf"/>
</dbReference>
<dbReference type="SUPFAM" id="SSF48452">
    <property type="entry name" value="TPR-like"/>
    <property type="match status" value="2"/>
</dbReference>
<dbReference type="GO" id="GO:1990756">
    <property type="term" value="F:ubiquitin-like ligase-substrate adaptor activity"/>
    <property type="evidence" value="ECO:0007669"/>
    <property type="project" value="TreeGrafter"/>
</dbReference>
<dbReference type="GO" id="GO:0031462">
    <property type="term" value="C:Cul2-RING ubiquitin ligase complex"/>
    <property type="evidence" value="ECO:0007669"/>
    <property type="project" value="TreeGrafter"/>
</dbReference>
<dbReference type="Pfam" id="PF13374">
    <property type="entry name" value="TPR_10"/>
    <property type="match status" value="1"/>
</dbReference>